<evidence type="ECO:0000256" key="8">
    <source>
        <dbReference type="ARBA" id="ARBA00022777"/>
    </source>
</evidence>
<dbReference type="FunCoup" id="A0A1V8SEZ0">
    <property type="interactions" value="368"/>
</dbReference>
<keyword evidence="6" id="KW-0808">Transferase</keyword>
<feature type="compositionally biased region" description="Basic and acidic residues" evidence="12">
    <location>
        <begin position="693"/>
        <end position="714"/>
    </location>
</feature>
<feature type="compositionally biased region" description="Polar residues" evidence="12">
    <location>
        <begin position="1011"/>
        <end position="1034"/>
    </location>
</feature>
<evidence type="ECO:0000256" key="11">
    <source>
        <dbReference type="ARBA" id="ARBA00048679"/>
    </source>
</evidence>
<feature type="region of interest" description="Disordered" evidence="12">
    <location>
        <begin position="1"/>
        <end position="20"/>
    </location>
</feature>
<feature type="compositionally biased region" description="Basic residues" evidence="12">
    <location>
        <begin position="715"/>
        <end position="731"/>
    </location>
</feature>
<evidence type="ECO:0000256" key="9">
    <source>
        <dbReference type="ARBA" id="ARBA00022840"/>
    </source>
</evidence>
<dbReference type="PROSITE" id="PS50011">
    <property type="entry name" value="PROTEIN_KINASE_DOM"/>
    <property type="match status" value="1"/>
</dbReference>
<feature type="compositionally biased region" description="Polar residues" evidence="12">
    <location>
        <begin position="577"/>
        <end position="597"/>
    </location>
</feature>
<dbReference type="GO" id="GO:0000147">
    <property type="term" value="P:actin cortical patch assembly"/>
    <property type="evidence" value="ECO:0007669"/>
    <property type="project" value="TreeGrafter"/>
</dbReference>
<feature type="compositionally biased region" description="Basic and acidic residues" evidence="12">
    <location>
        <begin position="848"/>
        <end position="863"/>
    </location>
</feature>
<dbReference type="InParanoid" id="A0A1V8SEZ0"/>
<dbReference type="Pfam" id="PF00069">
    <property type="entry name" value="Pkinase"/>
    <property type="match status" value="1"/>
</dbReference>
<evidence type="ECO:0000259" key="13">
    <source>
        <dbReference type="PROSITE" id="PS50011"/>
    </source>
</evidence>
<dbReference type="PANTHER" id="PTHR22967:SF57">
    <property type="entry name" value="AUXILIN, ISOFORM A-RELATED"/>
    <property type="match status" value="1"/>
</dbReference>
<keyword evidence="5" id="KW-0597">Phosphoprotein</keyword>
<dbReference type="GO" id="GO:0005737">
    <property type="term" value="C:cytoplasm"/>
    <property type="evidence" value="ECO:0007669"/>
    <property type="project" value="UniProtKB-SubCell"/>
</dbReference>
<dbReference type="PROSITE" id="PS00108">
    <property type="entry name" value="PROTEIN_KINASE_ST"/>
    <property type="match status" value="1"/>
</dbReference>
<evidence type="ECO:0000256" key="2">
    <source>
        <dbReference type="ARBA" id="ARBA00012513"/>
    </source>
</evidence>
<comment type="caution">
    <text evidence="14">The sequence shown here is derived from an EMBL/GenBank/DDBJ whole genome shotgun (WGS) entry which is preliminary data.</text>
</comment>
<dbReference type="GO" id="GO:0004674">
    <property type="term" value="F:protein serine/threonine kinase activity"/>
    <property type="evidence" value="ECO:0007669"/>
    <property type="project" value="UniProtKB-KW"/>
</dbReference>
<dbReference type="PANTHER" id="PTHR22967">
    <property type="entry name" value="SERINE/THREONINE PROTEIN KINASE"/>
    <property type="match status" value="1"/>
</dbReference>
<keyword evidence="15" id="KW-1185">Reference proteome</keyword>
<feature type="compositionally biased region" description="Basic and acidic residues" evidence="12">
    <location>
        <begin position="1035"/>
        <end position="1046"/>
    </location>
</feature>
<feature type="compositionally biased region" description="Low complexity" evidence="12">
    <location>
        <begin position="824"/>
        <end position="836"/>
    </location>
</feature>
<name>A0A1V8SEZ0_9PEZI</name>
<protein>
    <recommendedName>
        <fullName evidence="2">non-specific serine/threonine protein kinase</fullName>
        <ecNumber evidence="2">2.7.11.1</ecNumber>
    </recommendedName>
</protein>
<dbReference type="InterPro" id="IPR008271">
    <property type="entry name" value="Ser/Thr_kinase_AS"/>
</dbReference>
<dbReference type="Proteomes" id="UP000192596">
    <property type="component" value="Unassembled WGS sequence"/>
</dbReference>
<organism evidence="14 15">
    <name type="scientific">Cryoendolithus antarcticus</name>
    <dbReference type="NCBI Taxonomy" id="1507870"/>
    <lineage>
        <taxon>Eukaryota</taxon>
        <taxon>Fungi</taxon>
        <taxon>Dikarya</taxon>
        <taxon>Ascomycota</taxon>
        <taxon>Pezizomycotina</taxon>
        <taxon>Dothideomycetes</taxon>
        <taxon>Dothideomycetidae</taxon>
        <taxon>Cladosporiales</taxon>
        <taxon>Cladosporiaceae</taxon>
        <taxon>Cryoendolithus</taxon>
    </lineage>
</organism>
<reference evidence="15" key="1">
    <citation type="submission" date="2017-03" db="EMBL/GenBank/DDBJ databases">
        <title>Genomes of endolithic fungi from Antarctica.</title>
        <authorList>
            <person name="Coleine C."/>
            <person name="Masonjones S."/>
            <person name="Stajich J.E."/>
        </authorList>
    </citation>
    <scope>NUCLEOTIDE SEQUENCE [LARGE SCALE GENOMIC DNA]</scope>
    <source>
        <strain evidence="15">CCFEE 5527</strain>
    </source>
</reference>
<dbReference type="Gene3D" id="1.10.510.10">
    <property type="entry name" value="Transferase(Phosphotransferase) domain 1"/>
    <property type="match status" value="1"/>
</dbReference>
<evidence type="ECO:0000256" key="5">
    <source>
        <dbReference type="ARBA" id="ARBA00022553"/>
    </source>
</evidence>
<feature type="region of interest" description="Disordered" evidence="12">
    <location>
        <begin position="472"/>
        <end position="1052"/>
    </location>
</feature>
<feature type="compositionally biased region" description="Polar residues" evidence="12">
    <location>
        <begin position="916"/>
        <end position="931"/>
    </location>
</feature>
<evidence type="ECO:0000313" key="15">
    <source>
        <dbReference type="Proteomes" id="UP000192596"/>
    </source>
</evidence>
<feature type="compositionally biased region" description="Low complexity" evidence="12">
    <location>
        <begin position="932"/>
        <end position="947"/>
    </location>
</feature>
<keyword evidence="4" id="KW-0723">Serine/threonine-protein kinase</keyword>
<feature type="compositionally biased region" description="Polar residues" evidence="12">
    <location>
        <begin position="479"/>
        <end position="498"/>
    </location>
</feature>
<feature type="compositionally biased region" description="Low complexity" evidence="12">
    <location>
        <begin position="598"/>
        <end position="614"/>
    </location>
</feature>
<evidence type="ECO:0000256" key="4">
    <source>
        <dbReference type="ARBA" id="ARBA00022527"/>
    </source>
</evidence>
<keyword evidence="8" id="KW-0418">Kinase</keyword>
<feature type="region of interest" description="Disordered" evidence="12">
    <location>
        <begin position="332"/>
        <end position="363"/>
    </location>
</feature>
<dbReference type="EC" id="2.7.11.1" evidence="2"/>
<feature type="compositionally biased region" description="Polar residues" evidence="12">
    <location>
        <begin position="526"/>
        <end position="543"/>
    </location>
</feature>
<keyword evidence="3" id="KW-0963">Cytoplasm</keyword>
<comment type="catalytic activity">
    <reaction evidence="10">
        <text>L-threonyl-[protein] + ATP = O-phospho-L-threonyl-[protein] + ADP + H(+)</text>
        <dbReference type="Rhea" id="RHEA:46608"/>
        <dbReference type="Rhea" id="RHEA-COMP:11060"/>
        <dbReference type="Rhea" id="RHEA-COMP:11605"/>
        <dbReference type="ChEBI" id="CHEBI:15378"/>
        <dbReference type="ChEBI" id="CHEBI:30013"/>
        <dbReference type="ChEBI" id="CHEBI:30616"/>
        <dbReference type="ChEBI" id="CHEBI:61977"/>
        <dbReference type="ChEBI" id="CHEBI:456216"/>
        <dbReference type="EC" id="2.7.11.1"/>
    </reaction>
</comment>
<evidence type="ECO:0000256" key="1">
    <source>
        <dbReference type="ARBA" id="ARBA00004496"/>
    </source>
</evidence>
<dbReference type="SMART" id="SM00220">
    <property type="entry name" value="S_TKc"/>
    <property type="match status" value="1"/>
</dbReference>
<evidence type="ECO:0000256" key="3">
    <source>
        <dbReference type="ARBA" id="ARBA00022490"/>
    </source>
</evidence>
<evidence type="ECO:0000256" key="10">
    <source>
        <dbReference type="ARBA" id="ARBA00047899"/>
    </source>
</evidence>
<feature type="compositionally biased region" description="Basic and acidic residues" evidence="12">
    <location>
        <begin position="749"/>
        <end position="779"/>
    </location>
</feature>
<evidence type="ECO:0000256" key="7">
    <source>
        <dbReference type="ARBA" id="ARBA00022741"/>
    </source>
</evidence>
<feature type="compositionally biased region" description="Polar residues" evidence="12">
    <location>
        <begin position="637"/>
        <end position="651"/>
    </location>
</feature>
<gene>
    <name evidence="14" type="ORF">B0A48_16694</name>
</gene>
<keyword evidence="9" id="KW-0067">ATP-binding</keyword>
<keyword evidence="7" id="KW-0547">Nucleotide-binding</keyword>
<dbReference type="InterPro" id="IPR000719">
    <property type="entry name" value="Prot_kinase_dom"/>
</dbReference>
<dbReference type="InterPro" id="IPR011009">
    <property type="entry name" value="Kinase-like_dom_sf"/>
</dbReference>
<dbReference type="FunFam" id="1.10.510.10:FF:000441">
    <property type="entry name" value="Serine/threonine protein kinase"/>
    <property type="match status" value="1"/>
</dbReference>
<comment type="subcellular location">
    <subcellularLocation>
        <location evidence="1">Cytoplasm</location>
    </subcellularLocation>
</comment>
<evidence type="ECO:0000313" key="14">
    <source>
        <dbReference type="EMBL" id="OQN97540.1"/>
    </source>
</evidence>
<comment type="catalytic activity">
    <reaction evidence="11">
        <text>L-seryl-[protein] + ATP = O-phospho-L-seryl-[protein] + ADP + H(+)</text>
        <dbReference type="Rhea" id="RHEA:17989"/>
        <dbReference type="Rhea" id="RHEA-COMP:9863"/>
        <dbReference type="Rhea" id="RHEA-COMP:11604"/>
        <dbReference type="ChEBI" id="CHEBI:15378"/>
        <dbReference type="ChEBI" id="CHEBI:29999"/>
        <dbReference type="ChEBI" id="CHEBI:30616"/>
        <dbReference type="ChEBI" id="CHEBI:83421"/>
        <dbReference type="ChEBI" id="CHEBI:456216"/>
        <dbReference type="EC" id="2.7.11.1"/>
    </reaction>
</comment>
<feature type="domain" description="Protein kinase" evidence="13">
    <location>
        <begin position="39"/>
        <end position="316"/>
    </location>
</feature>
<proteinExistence type="predicted"/>
<evidence type="ECO:0000256" key="12">
    <source>
        <dbReference type="SAM" id="MobiDB-lite"/>
    </source>
</evidence>
<evidence type="ECO:0000256" key="6">
    <source>
        <dbReference type="ARBA" id="ARBA00022679"/>
    </source>
</evidence>
<accession>A0A1V8SEZ0</accession>
<dbReference type="SUPFAM" id="SSF56112">
    <property type="entry name" value="Protein kinase-like (PK-like)"/>
    <property type="match status" value="1"/>
</dbReference>
<feature type="compositionally biased region" description="Polar residues" evidence="12">
    <location>
        <begin position="894"/>
        <end position="907"/>
    </location>
</feature>
<feature type="compositionally biased region" description="Basic and acidic residues" evidence="12">
    <location>
        <begin position="805"/>
        <end position="817"/>
    </location>
</feature>
<dbReference type="OrthoDB" id="2018507at2759"/>
<dbReference type="GO" id="GO:0005524">
    <property type="term" value="F:ATP binding"/>
    <property type="evidence" value="ECO:0007669"/>
    <property type="project" value="UniProtKB-KW"/>
</dbReference>
<dbReference type="CDD" id="cd14037">
    <property type="entry name" value="STKc_NAK_like"/>
    <property type="match status" value="1"/>
</dbReference>
<sequence length="1072" mass="117450">MASTLPHRPPTYRAPAAAPAAPTGTFLPGTKVQVGSHRVIIEKYLSEGGFAHVYVVRVPREDGKHELAVLKRVAVPDKDHLASMRTEVETMKKLKGHGKIVTYYDSHASQLKGGGYEVFLLMEYCSGGGLIDFMNTRLQHRLTEPEILKIFADVAEGVACMHYLKPPLLHRDLKVENVLISKSASGGVTYKLCDFGSTAAPRPAATTAEEGRLIEEDVQKHTTMQYRSPEMVDVWRKQPIDEKADVWALGVLLYKLCYYTTPFEEVGQMAILNASFKFPSYPQFSPRLRKFISWMLKEDPKTRPNIYETIKEAASMRGAEVPIKDIYADRTRSEARRTQELPPSRSAVSSPTAGIGLQKAQTRTEGMSLPDVTPMRRGRPTAAQLAPTVVKPGASPARGDPFAALDSKNFDKRSEAVDELSQRFPAIDEFSIVTEKAAPFKFTASPPSTEAPVSSKLNERVVQALADDAFKGIDKPSTVPKSKSAVQLQQKSSVSPTKLRSADRPQEVYTPQPLPSTASGRYKSTAVGSSPPRTSSLQSTNTAAAAVKSPDFMKRPVWKVPDHGRSASQPRAREISQVASSSLQAPSQRPSLLNVNRSKSQTSTVTTVASSRPSLEAGRPSQLDVEDDSLHRARSAQPRTRPNSSYVTSNLDFLRDHELSRKSSSEARKSLDRRRSQQSSPRLGPAAGDEITVEDKNIDNDLDFLRRTEEPDAVKRRHSRKESSSQHKKRLSIPSISGAKNMFAGRFGDAFKRFEQSSGDESKDPPRTPDREDIPDRRMLSPVPASEATSDSPSRALDESQELPPDMRRELERRRLAEEEERVTAAAAEYRARVAANGTGGAPPSRADAIKKRVQDILDEGRKSPAPVRKTAEGYGRFTDAPQRVPTEMLETSAAATSLPPRTTSLPKPQPVPTPDTYTSLQQPRTRPQQVPESASIQSPPSSTSMPATRTFPRPSAPPKPKVLQTSQWPPSSNPDTVSSRAPSKPSGLAALLAKDQEGVPEYPPPAPGGQRSSTTPQTRQAPVSTTDGTNGSTDRNDWDEAEFSRRYPSLSGIEMVEREIGVGGEGSVREV</sequence>
<dbReference type="AlphaFoldDB" id="A0A1V8SEZ0"/>
<feature type="compositionally biased region" description="Polar residues" evidence="12">
    <location>
        <begin position="964"/>
        <end position="982"/>
    </location>
</feature>
<dbReference type="EMBL" id="NAJO01000053">
    <property type="protein sequence ID" value="OQN97540.1"/>
    <property type="molecule type" value="Genomic_DNA"/>
</dbReference>
<feature type="compositionally biased region" description="Low complexity" evidence="12">
    <location>
        <begin position="11"/>
        <end position="20"/>
    </location>
</feature>
<feature type="compositionally biased region" description="Basic and acidic residues" evidence="12">
    <location>
        <begin position="653"/>
        <end position="675"/>
    </location>
</feature>
<dbReference type="STRING" id="1507870.A0A1V8SEZ0"/>
<dbReference type="GO" id="GO:0007015">
    <property type="term" value="P:actin filament organization"/>
    <property type="evidence" value="ECO:0007669"/>
    <property type="project" value="TreeGrafter"/>
</dbReference>